<keyword evidence="3" id="KW-1185">Reference proteome</keyword>
<dbReference type="Gene3D" id="2.40.50.90">
    <property type="match status" value="1"/>
</dbReference>
<evidence type="ECO:0000313" key="3">
    <source>
        <dbReference type="Proteomes" id="UP000663942"/>
    </source>
</evidence>
<sequence length="157" mass="16962">MRFQTFAAALVLILLSAAWLTLNVDRGSAAADAPTPSWTRTPADADLPCRVAYVHDGDSLRCQDGARIRLHAVAARETDETCSPGHPCPAASGAAATQALKRLTEGRDLTCRSIGRSYDRITAICWTPEGTEVNCAMIRSGTTTIWPRYNRQTPICS</sequence>
<dbReference type="EMBL" id="CP062006">
    <property type="protein sequence ID" value="QTC87247.1"/>
    <property type="molecule type" value="Genomic_DNA"/>
</dbReference>
<evidence type="ECO:0000256" key="1">
    <source>
        <dbReference type="SAM" id="SignalP"/>
    </source>
</evidence>
<feature type="chain" id="PRO_5045423495" evidence="1">
    <location>
        <begin position="24"/>
        <end position="157"/>
    </location>
</feature>
<dbReference type="Proteomes" id="UP000663942">
    <property type="component" value="Chromosome"/>
</dbReference>
<proteinExistence type="predicted"/>
<dbReference type="RefSeq" id="WP_207823358.1">
    <property type="nucleotide sequence ID" value="NZ_CP062006.1"/>
</dbReference>
<feature type="signal peptide" evidence="1">
    <location>
        <begin position="1"/>
        <end position="23"/>
    </location>
</feature>
<protein>
    <submittedName>
        <fullName evidence="2">Nuclease</fullName>
    </submittedName>
</protein>
<gene>
    <name evidence="2" type="ORF">IFE19_14265</name>
</gene>
<keyword evidence="1" id="KW-0732">Signal</keyword>
<accession>A0ABX7SHV9</accession>
<dbReference type="SUPFAM" id="SSF50199">
    <property type="entry name" value="Staphylococcal nuclease"/>
    <property type="match status" value="1"/>
</dbReference>
<name>A0ABX7SHV9_9CAUL</name>
<organism evidence="2 3">
    <name type="scientific">Brevundimonas pondensis</name>
    <dbReference type="NCBI Taxonomy" id="2774189"/>
    <lineage>
        <taxon>Bacteria</taxon>
        <taxon>Pseudomonadati</taxon>
        <taxon>Pseudomonadota</taxon>
        <taxon>Alphaproteobacteria</taxon>
        <taxon>Caulobacterales</taxon>
        <taxon>Caulobacteraceae</taxon>
        <taxon>Brevundimonas</taxon>
    </lineage>
</organism>
<evidence type="ECO:0000313" key="2">
    <source>
        <dbReference type="EMBL" id="QTC87247.1"/>
    </source>
</evidence>
<reference evidence="2 3" key="1">
    <citation type="submission" date="2020-09" db="EMBL/GenBank/DDBJ databases">
        <title>Brevundimonas sp. LVF1 isolated from an oligotrophic pond in Goettingen, Germany.</title>
        <authorList>
            <person name="Friedrich I."/>
            <person name="Klassen A."/>
            <person name="Neubauer H."/>
            <person name="Schneider D."/>
            <person name="Hertel R."/>
            <person name="Daniel R."/>
        </authorList>
    </citation>
    <scope>NUCLEOTIDE SEQUENCE [LARGE SCALE GENOMIC DNA]</scope>
    <source>
        <strain evidence="2 3">LVF1</strain>
    </source>
</reference>
<dbReference type="InterPro" id="IPR035437">
    <property type="entry name" value="SNase_OB-fold_sf"/>
</dbReference>